<sequence length="133" mass="15098">MKQTGNYLFVYGTLLNAGNSFATYLTNNCNFYGKGKLKGRLYDIGEYPGAVADSNSRSYIYGDIVLIHNPTVLKQLDDYEGFGDDQQQPNLFIREMMEIETAEGSIDCWVYLYNLPVEGLVLIESGDYLKYRS</sequence>
<evidence type="ECO:0000313" key="2">
    <source>
        <dbReference type="EMBL" id="SDT09783.1"/>
    </source>
</evidence>
<dbReference type="InterPro" id="IPR036568">
    <property type="entry name" value="GGCT-like_sf"/>
</dbReference>
<dbReference type="Gene3D" id="3.10.490.10">
    <property type="entry name" value="Gamma-glutamyl cyclotransferase-like"/>
    <property type="match status" value="1"/>
</dbReference>
<dbReference type="OrthoDB" id="482277at2"/>
<dbReference type="InterPro" id="IPR013024">
    <property type="entry name" value="GGCT-like"/>
</dbReference>
<evidence type="ECO:0000259" key="1">
    <source>
        <dbReference type="Pfam" id="PF06094"/>
    </source>
</evidence>
<dbReference type="STRING" id="652787.SAMN05216490_2480"/>
<reference evidence="2 3" key="1">
    <citation type="submission" date="2016-10" db="EMBL/GenBank/DDBJ databases">
        <authorList>
            <person name="de Groot N.N."/>
        </authorList>
    </citation>
    <scope>NUCLEOTIDE SEQUENCE [LARGE SCALE GENOMIC DNA]</scope>
    <source>
        <strain evidence="2 3">MP1X4</strain>
    </source>
</reference>
<dbReference type="CDD" id="cd06661">
    <property type="entry name" value="GGCT_like"/>
    <property type="match status" value="1"/>
</dbReference>
<accession>A0A1H1XKU1</accession>
<feature type="domain" description="Gamma-glutamylcyclotransferase AIG2-like" evidence="1">
    <location>
        <begin position="8"/>
        <end position="129"/>
    </location>
</feature>
<dbReference type="Proteomes" id="UP000199679">
    <property type="component" value="Chromosome I"/>
</dbReference>
<evidence type="ECO:0000313" key="3">
    <source>
        <dbReference type="Proteomes" id="UP000199679"/>
    </source>
</evidence>
<dbReference type="GO" id="GO:0016740">
    <property type="term" value="F:transferase activity"/>
    <property type="evidence" value="ECO:0007669"/>
    <property type="project" value="UniProtKB-KW"/>
</dbReference>
<dbReference type="InterPro" id="IPR009288">
    <property type="entry name" value="AIG2-like_dom"/>
</dbReference>
<dbReference type="AlphaFoldDB" id="A0A1H1XKU1"/>
<dbReference type="SUPFAM" id="SSF110857">
    <property type="entry name" value="Gamma-glutamyl cyclotransferase-like"/>
    <property type="match status" value="1"/>
</dbReference>
<organism evidence="2 3">
    <name type="scientific">Mucilaginibacter mallensis</name>
    <dbReference type="NCBI Taxonomy" id="652787"/>
    <lineage>
        <taxon>Bacteria</taxon>
        <taxon>Pseudomonadati</taxon>
        <taxon>Bacteroidota</taxon>
        <taxon>Sphingobacteriia</taxon>
        <taxon>Sphingobacteriales</taxon>
        <taxon>Sphingobacteriaceae</taxon>
        <taxon>Mucilaginibacter</taxon>
    </lineage>
</organism>
<name>A0A1H1XKU1_MUCMA</name>
<keyword evidence="3" id="KW-1185">Reference proteome</keyword>
<dbReference type="EMBL" id="LT629740">
    <property type="protein sequence ID" value="SDT09783.1"/>
    <property type="molecule type" value="Genomic_DNA"/>
</dbReference>
<proteinExistence type="predicted"/>
<dbReference type="RefSeq" id="WP_091372993.1">
    <property type="nucleotide sequence ID" value="NZ_LT629740.1"/>
</dbReference>
<protein>
    <submittedName>
        <fullName evidence="2">Uncharacterized conserved protein YtfP, gamma-glutamylcyclotransferase (GGCT)/AIG2-like family</fullName>
    </submittedName>
</protein>
<gene>
    <name evidence="2" type="ORF">SAMN05216490_2480</name>
</gene>
<keyword evidence="2" id="KW-0808">Transferase</keyword>
<dbReference type="Pfam" id="PF06094">
    <property type="entry name" value="GGACT"/>
    <property type="match status" value="1"/>
</dbReference>